<proteinExistence type="predicted"/>
<dbReference type="Proteomes" id="UP001432014">
    <property type="component" value="Chromosome"/>
</dbReference>
<evidence type="ECO:0008006" key="3">
    <source>
        <dbReference type="Google" id="ProtNLM"/>
    </source>
</evidence>
<organism evidence="1 2">
    <name type="scientific">Kitasatospora herbaricolor</name>
    <dbReference type="NCBI Taxonomy" id="68217"/>
    <lineage>
        <taxon>Bacteria</taxon>
        <taxon>Bacillati</taxon>
        <taxon>Actinomycetota</taxon>
        <taxon>Actinomycetes</taxon>
        <taxon>Kitasatosporales</taxon>
        <taxon>Streptomycetaceae</taxon>
        <taxon>Kitasatospora</taxon>
    </lineage>
</organism>
<dbReference type="EMBL" id="CP108482">
    <property type="protein sequence ID" value="WUS59505.1"/>
    <property type="molecule type" value="Genomic_DNA"/>
</dbReference>
<evidence type="ECO:0000313" key="2">
    <source>
        <dbReference type="Proteomes" id="UP001432014"/>
    </source>
</evidence>
<name>A0ABZ1WFQ9_9ACTN</name>
<sequence length="352" mass="39319">MDQFVTRREQVATAGLYYLAREYPPVREVLGALSAVDPADRDRLLYRPEAVVADAHGRPDIVGERGGERWVVVEGKFWARLTDAQPCGYLRGVSEGGVVLFLCPSSRIERLCAELAERVRQEGLGYDEFTPDGTGLQVMTTSGRRHLVVASWPVLLRRIRAAGAGCFPQLDFEVDQLEGLVGRLEKELVEWSRAELEQGVTRDTFRKAVTTAELLFEGMDRDARTSRTGNPKWVDREGVYFRARYAVGGLHLYVGYEPEKWSPDFPTPLTFGIWSPDVPPELKQPLHRAYTGLAARLWAGSDFPGPGFTPAHEAANWWWGPIPVAADRPADETRARLTDGLDELLGTLDALR</sequence>
<keyword evidence="2" id="KW-1185">Reference proteome</keyword>
<accession>A0ABZ1WFQ9</accession>
<reference evidence="1 2" key="1">
    <citation type="submission" date="2022-10" db="EMBL/GenBank/DDBJ databases">
        <title>The complete genomes of actinobacterial strains from the NBC collection.</title>
        <authorList>
            <person name="Joergensen T.S."/>
            <person name="Alvarez Arevalo M."/>
            <person name="Sterndorff E.B."/>
            <person name="Faurdal D."/>
            <person name="Vuksanovic O."/>
            <person name="Mourched A.-S."/>
            <person name="Charusanti P."/>
            <person name="Shaw S."/>
            <person name="Blin K."/>
            <person name="Weber T."/>
        </authorList>
    </citation>
    <scope>NUCLEOTIDE SEQUENCE [LARGE SCALE GENOMIC DNA]</scope>
    <source>
        <strain evidence="1 2">NBC_01247</strain>
    </source>
</reference>
<gene>
    <name evidence="1" type="ORF">OG469_30770</name>
</gene>
<protein>
    <recommendedName>
        <fullName evidence="3">PD-(D/E)XK nuclease superfamily protein</fullName>
    </recommendedName>
</protein>
<dbReference type="RefSeq" id="WP_329494395.1">
    <property type="nucleotide sequence ID" value="NZ_CP108460.1"/>
</dbReference>
<evidence type="ECO:0000313" key="1">
    <source>
        <dbReference type="EMBL" id="WUS59505.1"/>
    </source>
</evidence>